<dbReference type="Proteomes" id="UP000247371">
    <property type="component" value="Unassembled WGS sequence"/>
</dbReference>
<accession>A0A2V4RNR3</accession>
<name>A0A2V4RNR3_9PROT</name>
<comment type="caution">
    <text evidence="2">The sequence shown here is derived from an EMBL/GenBank/DDBJ whole genome shotgun (WGS) entry which is preliminary data.</text>
</comment>
<evidence type="ECO:0000256" key="1">
    <source>
        <dbReference type="SAM" id="MobiDB-lite"/>
    </source>
</evidence>
<organism evidence="2 3">
    <name type="scientific">Komagataeibacter swingsii</name>
    <dbReference type="NCBI Taxonomy" id="215220"/>
    <lineage>
        <taxon>Bacteria</taxon>
        <taxon>Pseudomonadati</taxon>
        <taxon>Pseudomonadota</taxon>
        <taxon>Alphaproteobacteria</taxon>
        <taxon>Acetobacterales</taxon>
        <taxon>Acetobacteraceae</taxon>
        <taxon>Komagataeibacter</taxon>
    </lineage>
</organism>
<proteinExistence type="predicted"/>
<dbReference type="EMBL" id="NKUB01000003">
    <property type="protein sequence ID" value="PYD70604.1"/>
    <property type="molecule type" value="Genomic_DNA"/>
</dbReference>
<evidence type="ECO:0000313" key="3">
    <source>
        <dbReference type="Proteomes" id="UP000247371"/>
    </source>
</evidence>
<evidence type="ECO:0000313" key="2">
    <source>
        <dbReference type="EMBL" id="PYD70604.1"/>
    </source>
</evidence>
<dbReference type="AlphaFoldDB" id="A0A2V4RNR3"/>
<reference evidence="2 3" key="1">
    <citation type="submission" date="2017-07" db="EMBL/GenBank/DDBJ databases">
        <title>A draft genome sequence of Komagataeibacter swingsii LMG 22125.</title>
        <authorList>
            <person name="Skraban J."/>
            <person name="Cleenwerck I."/>
            <person name="Vandamme P."/>
            <person name="Trcek J."/>
        </authorList>
    </citation>
    <scope>NUCLEOTIDE SEQUENCE [LARGE SCALE GENOMIC DNA]</scope>
    <source>
        <strain evidence="2 3">LMG 22125</strain>
    </source>
</reference>
<keyword evidence="3" id="KW-1185">Reference proteome</keyword>
<feature type="compositionally biased region" description="Low complexity" evidence="1">
    <location>
        <begin position="37"/>
        <end position="48"/>
    </location>
</feature>
<protein>
    <submittedName>
        <fullName evidence="2">Uncharacterized protein</fullName>
    </submittedName>
</protein>
<feature type="region of interest" description="Disordered" evidence="1">
    <location>
        <begin position="1"/>
        <end position="63"/>
    </location>
</feature>
<feature type="compositionally biased region" description="Low complexity" evidence="1">
    <location>
        <begin position="9"/>
        <end position="21"/>
    </location>
</feature>
<sequence>MTNTPHLSTATAAPAGTCAPPDQDAPRRQHAGNDGWPASAARSPSPSRLRPRHQIARPGTPVG</sequence>
<gene>
    <name evidence="2" type="ORF">CFR76_04425</name>
</gene>